<dbReference type="SMART" id="SM00326">
    <property type="entry name" value="SH3"/>
    <property type="match status" value="1"/>
</dbReference>
<dbReference type="Proteomes" id="UP001153737">
    <property type="component" value="Chromosome 14"/>
</dbReference>
<dbReference type="Gene3D" id="1.20.58.900">
    <property type="match status" value="1"/>
</dbReference>
<dbReference type="SUPFAM" id="SSF50044">
    <property type="entry name" value="SH3-domain"/>
    <property type="match status" value="1"/>
</dbReference>
<reference evidence="4" key="2">
    <citation type="submission" date="2022-10" db="EMBL/GenBank/DDBJ databases">
        <authorList>
            <consortium name="ENA_rothamsted_submissions"/>
            <consortium name="culmorum"/>
            <person name="King R."/>
        </authorList>
    </citation>
    <scope>NUCLEOTIDE SEQUENCE</scope>
</reference>
<sequence>MKEPYLKELENSAQIFNALSDIPGGIDDVDALLEIARHFMQMDPKLSSELTLVANYSMESHASDHINYINVSKNRKRRAKALLDFERHDDDELGFRKNDIITIISQKDEHCWIGELNGLRGWFPAKFVHMLDERSKEYSCAGDDSISETVTDLVRGTLCPMIKQVLEHGMKRPKFLDLFGFFNSGMNIMPRTIFYIIEEGKMKDICDPSSAQIFDFEYTFRYHPWSFVYSPGWVQIKCELRILSQLPFNLNPDWELPMRKDTNNQPLKDGVRDMLVKHHLFSWDI</sequence>
<keyword evidence="5" id="KW-1185">Reference proteome</keyword>
<dbReference type="AlphaFoldDB" id="A0A9N9X1U2"/>
<dbReference type="InterPro" id="IPR001452">
    <property type="entry name" value="SH3_domain"/>
</dbReference>
<name>A0A9N9X1U2_PHACE</name>
<dbReference type="EMBL" id="OU896720">
    <property type="protein sequence ID" value="CAG9816500.1"/>
    <property type="molecule type" value="Genomic_DNA"/>
</dbReference>
<dbReference type="Pfam" id="PF00018">
    <property type="entry name" value="SH3_1"/>
    <property type="match status" value="1"/>
</dbReference>
<evidence type="ECO:0000259" key="3">
    <source>
        <dbReference type="PROSITE" id="PS50002"/>
    </source>
</evidence>
<protein>
    <recommendedName>
        <fullName evidence="3">SH3 domain-containing protein</fullName>
    </recommendedName>
</protein>
<dbReference type="PRINTS" id="PR00452">
    <property type="entry name" value="SH3DOMAIN"/>
</dbReference>
<gene>
    <name evidence="4" type="ORF">PHAECO_LOCUS4049</name>
</gene>
<dbReference type="OrthoDB" id="44736at2759"/>
<dbReference type="PANTHER" id="PTHR14167">
    <property type="entry name" value="SH3 DOMAIN-CONTAINING"/>
    <property type="match status" value="1"/>
</dbReference>
<reference evidence="4" key="1">
    <citation type="submission" date="2022-01" db="EMBL/GenBank/DDBJ databases">
        <authorList>
            <person name="King R."/>
        </authorList>
    </citation>
    <scope>NUCLEOTIDE SEQUENCE</scope>
</reference>
<evidence type="ECO:0000313" key="5">
    <source>
        <dbReference type="Proteomes" id="UP001153737"/>
    </source>
</evidence>
<dbReference type="InterPro" id="IPR036028">
    <property type="entry name" value="SH3-like_dom_sf"/>
</dbReference>
<evidence type="ECO:0000256" key="1">
    <source>
        <dbReference type="ARBA" id="ARBA00022443"/>
    </source>
</evidence>
<dbReference type="InterPro" id="IPR037213">
    <property type="entry name" value="Run_dom_sf"/>
</dbReference>
<dbReference type="Gene3D" id="2.30.30.40">
    <property type="entry name" value="SH3 Domains"/>
    <property type="match status" value="1"/>
</dbReference>
<evidence type="ECO:0000313" key="4">
    <source>
        <dbReference type="EMBL" id="CAG9816500.1"/>
    </source>
</evidence>
<keyword evidence="1 2" id="KW-0728">SH3 domain</keyword>
<dbReference type="PROSITE" id="PS50002">
    <property type="entry name" value="SH3"/>
    <property type="match status" value="1"/>
</dbReference>
<accession>A0A9N9X1U2</accession>
<dbReference type="CDD" id="cd11813">
    <property type="entry name" value="SH3_SGSM3"/>
    <property type="match status" value="1"/>
</dbReference>
<dbReference type="InterPro" id="IPR050384">
    <property type="entry name" value="Endophilin_SH3RF"/>
</dbReference>
<evidence type="ECO:0000256" key="2">
    <source>
        <dbReference type="PROSITE-ProRule" id="PRU00192"/>
    </source>
</evidence>
<organism evidence="4 5">
    <name type="scientific">Phaedon cochleariae</name>
    <name type="common">Mustard beetle</name>
    <dbReference type="NCBI Taxonomy" id="80249"/>
    <lineage>
        <taxon>Eukaryota</taxon>
        <taxon>Metazoa</taxon>
        <taxon>Ecdysozoa</taxon>
        <taxon>Arthropoda</taxon>
        <taxon>Hexapoda</taxon>
        <taxon>Insecta</taxon>
        <taxon>Pterygota</taxon>
        <taxon>Neoptera</taxon>
        <taxon>Endopterygota</taxon>
        <taxon>Coleoptera</taxon>
        <taxon>Polyphaga</taxon>
        <taxon>Cucujiformia</taxon>
        <taxon>Chrysomeloidea</taxon>
        <taxon>Chrysomelidae</taxon>
        <taxon>Chrysomelinae</taxon>
        <taxon>Chrysomelini</taxon>
        <taxon>Phaedon</taxon>
    </lineage>
</organism>
<dbReference type="FunFam" id="2.30.30.40:FF:000115">
    <property type="entry name" value="Small G protein signaling modulator 3 homolog"/>
    <property type="match status" value="1"/>
</dbReference>
<feature type="domain" description="SH3" evidence="3">
    <location>
        <begin position="74"/>
        <end position="133"/>
    </location>
</feature>
<dbReference type="InterPro" id="IPR035833">
    <property type="entry name" value="SGSM3_SH3"/>
</dbReference>
<proteinExistence type="predicted"/>
<dbReference type="PANTHER" id="PTHR14167:SF116">
    <property type="entry name" value="CAP, ISOFORM AC"/>
    <property type="match status" value="1"/>
</dbReference>